<dbReference type="KEGG" id="ssm:Spirs_4214"/>
<keyword evidence="3" id="KW-1185">Reference proteome</keyword>
<reference evidence="2 3" key="1">
    <citation type="journal article" date="2010" name="Stand. Genomic Sci.">
        <title>Complete genome sequence of Spirochaeta smaragdinae type strain (SEBR 4228).</title>
        <authorList>
            <person name="Mavromatis K."/>
            <person name="Yasawong M."/>
            <person name="Chertkov O."/>
            <person name="Lapidus A."/>
            <person name="Lucas S."/>
            <person name="Nolan M."/>
            <person name="Del Rio T.G."/>
            <person name="Tice H."/>
            <person name="Cheng J.F."/>
            <person name="Pitluck S."/>
            <person name="Liolios K."/>
            <person name="Ivanova N."/>
            <person name="Tapia R."/>
            <person name="Han C."/>
            <person name="Bruce D."/>
            <person name="Goodwin L."/>
            <person name="Pati A."/>
            <person name="Chen A."/>
            <person name="Palaniappan K."/>
            <person name="Land M."/>
            <person name="Hauser L."/>
            <person name="Chang Y.J."/>
            <person name="Jeffries C.D."/>
            <person name="Detter J.C."/>
            <person name="Rohde M."/>
            <person name="Brambilla E."/>
            <person name="Spring S."/>
            <person name="Goker M."/>
            <person name="Sikorski J."/>
            <person name="Woyke T."/>
            <person name="Bristow J."/>
            <person name="Eisen J.A."/>
            <person name="Markowitz V."/>
            <person name="Hugenholtz P."/>
            <person name="Klenk H.P."/>
            <person name="Kyrpides N.C."/>
        </authorList>
    </citation>
    <scope>NUCLEOTIDE SEQUENCE [LARGE SCALE GENOMIC DNA]</scope>
    <source>
        <strain evidence="3">DSM 11293 / JCM 15392 / SEBR 4228</strain>
    </source>
</reference>
<dbReference type="RefSeq" id="WP_013256744.1">
    <property type="nucleotide sequence ID" value="NC_014364.1"/>
</dbReference>
<proteinExistence type="predicted"/>
<dbReference type="STRING" id="573413.Spirs_4214"/>
<evidence type="ECO:0000313" key="3">
    <source>
        <dbReference type="Proteomes" id="UP000002318"/>
    </source>
</evidence>
<organism evidence="2 3">
    <name type="scientific">Sediminispirochaeta smaragdinae (strain DSM 11293 / JCM 15392 / SEBR 4228)</name>
    <name type="common">Spirochaeta smaragdinae</name>
    <dbReference type="NCBI Taxonomy" id="573413"/>
    <lineage>
        <taxon>Bacteria</taxon>
        <taxon>Pseudomonadati</taxon>
        <taxon>Spirochaetota</taxon>
        <taxon>Spirochaetia</taxon>
        <taxon>Spirochaetales</taxon>
        <taxon>Spirochaetaceae</taxon>
        <taxon>Sediminispirochaeta</taxon>
    </lineage>
</organism>
<evidence type="ECO:0000259" key="1">
    <source>
        <dbReference type="PROSITE" id="PS51379"/>
    </source>
</evidence>
<dbReference type="eggNOG" id="COG1600">
    <property type="taxonomic scope" value="Bacteria"/>
</dbReference>
<dbReference type="PANTHER" id="PTHR42827">
    <property type="entry name" value="IRON-SULFUR CLUSTER-BINDING PROTEIN-RELATED"/>
    <property type="match status" value="1"/>
</dbReference>
<dbReference type="AlphaFoldDB" id="E1R9W9"/>
<dbReference type="PANTHER" id="PTHR42827:SF1">
    <property type="entry name" value="IRON-SULFUR CLUSTER-BINDING PROTEIN"/>
    <property type="match status" value="1"/>
</dbReference>
<accession>E1R9W9</accession>
<name>E1R9W9_SEDSS</name>
<dbReference type="HOGENOM" id="CLU_081793_2_1_12"/>
<dbReference type="EMBL" id="CP002116">
    <property type="protein sequence ID" value="ADK83288.1"/>
    <property type="molecule type" value="Genomic_DNA"/>
</dbReference>
<sequence length="229" mass="24791">MITAETIKERAGELGFDLCGIAPVERFSGVSQKSDPAHIMEGCRSVIVVAKKFLNSTTTIDSSIPYTIIRNQLSSFIDIKTVELSYFLESAGVRAVPTGAIEPCNYDSSLNRVVGLISLKNAAYQAGLGVIGKNTLLLTPKFGNMVWLGAVLTDALLAPDEVMTYSPCNSSCRLCIEACPANALDGSAFMDQKKCWNFAFGEPAEGGEWRIKCYTCRSVCPFSRGYQIA</sequence>
<dbReference type="Proteomes" id="UP000002318">
    <property type="component" value="Chromosome"/>
</dbReference>
<evidence type="ECO:0000313" key="2">
    <source>
        <dbReference type="EMBL" id="ADK83288.1"/>
    </source>
</evidence>
<dbReference type="OrthoDB" id="9784571at2"/>
<dbReference type="InterPro" id="IPR017896">
    <property type="entry name" value="4Fe4S_Fe-S-bd"/>
</dbReference>
<gene>
    <name evidence="2" type="ordered locus">Spirs_4214</name>
</gene>
<dbReference type="PROSITE" id="PS51379">
    <property type="entry name" value="4FE4S_FER_2"/>
    <property type="match status" value="1"/>
</dbReference>
<dbReference type="SUPFAM" id="SSF54862">
    <property type="entry name" value="4Fe-4S ferredoxins"/>
    <property type="match status" value="1"/>
</dbReference>
<feature type="domain" description="4Fe-4S ferredoxin-type" evidence="1">
    <location>
        <begin position="159"/>
        <end position="189"/>
    </location>
</feature>
<protein>
    <submittedName>
        <fullName evidence="2">Iron-sulfur cluster-binding protein</fullName>
    </submittedName>
</protein>